<evidence type="ECO:0000256" key="13">
    <source>
        <dbReference type="ARBA" id="ARBA00047588"/>
    </source>
</evidence>
<evidence type="ECO:0000256" key="2">
    <source>
        <dbReference type="ARBA" id="ARBA00004173"/>
    </source>
</evidence>
<evidence type="ECO:0000256" key="17">
    <source>
        <dbReference type="ARBA" id="ARBA00052976"/>
    </source>
</evidence>
<dbReference type="CDD" id="cd03443">
    <property type="entry name" value="PaaI_thioesterase"/>
    <property type="match status" value="1"/>
</dbReference>
<comment type="subunit">
    <text evidence="19">Homotetramer. Interacts with PCTP.</text>
</comment>
<dbReference type="Gene3D" id="3.10.129.10">
    <property type="entry name" value="Hotdog Thioesterase"/>
    <property type="match status" value="1"/>
</dbReference>
<feature type="domain" description="Thioesterase" evidence="24">
    <location>
        <begin position="54"/>
        <end position="128"/>
    </location>
</feature>
<dbReference type="GO" id="GO:0047617">
    <property type="term" value="F:fatty acyl-CoA hydrolase activity"/>
    <property type="evidence" value="ECO:0000318"/>
    <property type="project" value="GO_Central"/>
</dbReference>
<evidence type="ECO:0000256" key="9">
    <source>
        <dbReference type="ARBA" id="ARBA00023098"/>
    </source>
</evidence>
<dbReference type="GO" id="GO:0005829">
    <property type="term" value="C:cytosol"/>
    <property type="evidence" value="ECO:0007669"/>
    <property type="project" value="UniProtKB-SubCell"/>
</dbReference>
<dbReference type="InterPro" id="IPR003736">
    <property type="entry name" value="PAAI_dom"/>
</dbReference>
<protein>
    <recommendedName>
        <fullName evidence="20">Acyl-coenzyme A thioesterase 13</fullName>
    </recommendedName>
    <alternativeName>
        <fullName evidence="22">Hotdog-fold thioesterase superfamily member 2</fullName>
    </alternativeName>
    <alternativeName>
        <fullName evidence="21">Palmitoyl-CoA hydrolase</fullName>
    </alternativeName>
    <alternativeName>
        <fullName evidence="23">Thioesterase superfamily member 2</fullName>
    </alternativeName>
</protein>
<dbReference type="NCBIfam" id="TIGR00369">
    <property type="entry name" value="unchar_dom_1"/>
    <property type="match status" value="1"/>
</dbReference>
<evidence type="ECO:0000256" key="8">
    <source>
        <dbReference type="ARBA" id="ARBA00022990"/>
    </source>
</evidence>
<dbReference type="InterPro" id="IPR006683">
    <property type="entry name" value="Thioestr_dom"/>
</dbReference>
<evidence type="ECO:0000256" key="18">
    <source>
        <dbReference type="ARBA" id="ARBA00058205"/>
    </source>
</evidence>
<comment type="catalytic activity">
    <reaction evidence="16">
        <text>hexanoyl-CoA + H2O = hexanoate + CoA + H(+)</text>
        <dbReference type="Rhea" id="RHEA:40115"/>
        <dbReference type="ChEBI" id="CHEBI:15377"/>
        <dbReference type="ChEBI" id="CHEBI:15378"/>
        <dbReference type="ChEBI" id="CHEBI:17120"/>
        <dbReference type="ChEBI" id="CHEBI:57287"/>
        <dbReference type="ChEBI" id="CHEBI:62620"/>
    </reaction>
    <physiologicalReaction direction="left-to-right" evidence="16">
        <dbReference type="Rhea" id="RHEA:40116"/>
    </physiologicalReaction>
</comment>
<keyword evidence="7" id="KW-0378">Hydrolase</keyword>
<keyword evidence="10" id="KW-0496">Mitochondrion</keyword>
<evidence type="ECO:0000256" key="6">
    <source>
        <dbReference type="ARBA" id="ARBA00022490"/>
    </source>
</evidence>
<accession>A0A2A6CP51</accession>
<reference evidence="26" key="1">
    <citation type="journal article" date="2008" name="Nat. Genet.">
        <title>The Pristionchus pacificus genome provides a unique perspective on nematode lifestyle and parasitism.</title>
        <authorList>
            <person name="Dieterich C."/>
            <person name="Clifton S.W."/>
            <person name="Schuster L.N."/>
            <person name="Chinwalla A."/>
            <person name="Delehaunty K."/>
            <person name="Dinkelacker I."/>
            <person name="Fulton L."/>
            <person name="Fulton R."/>
            <person name="Godfrey J."/>
            <person name="Minx P."/>
            <person name="Mitreva M."/>
            <person name="Roeseler W."/>
            <person name="Tian H."/>
            <person name="Witte H."/>
            <person name="Yang S.P."/>
            <person name="Wilson R.K."/>
            <person name="Sommer R.J."/>
        </authorList>
    </citation>
    <scope>NUCLEOTIDE SEQUENCE [LARGE SCALE GENOMIC DNA]</scope>
    <source>
        <strain evidence="26">PS312</strain>
    </source>
</reference>
<dbReference type="AlphaFoldDB" id="A0A2A6CP51"/>
<comment type="function">
    <text evidence="18">Catalyzes the hydrolysis of acyl-CoAs into free fatty acids and coenzyme A (CoASH), regulating their respective intracellular levels. Has acyl-CoA thioesterase activity towards medium (C12) and long-chain (C18) fatty acyl-CoA substrates. Can also hydrolyze 3-hydroxyphenylacetyl-CoA and 3,4-dihydroxyphenylacetyl-CoA (in vitro). May play a role in controlling adaptive thermogenesis.</text>
</comment>
<keyword evidence="12" id="KW-0539">Nucleus</keyword>
<comment type="subcellular location">
    <subcellularLocation>
        <location evidence="3">Cytoplasm</location>
        <location evidence="3">Cytoskeleton</location>
        <location evidence="3">Spindle</location>
    </subcellularLocation>
    <subcellularLocation>
        <location evidence="4">Cytoplasm</location>
        <location evidence="4">Cytosol</location>
    </subcellularLocation>
    <subcellularLocation>
        <location evidence="2">Mitochondrion</location>
    </subcellularLocation>
    <subcellularLocation>
        <location evidence="1">Nucleus</location>
    </subcellularLocation>
</comment>
<comment type="catalytic activity">
    <reaction evidence="13">
        <text>octanoyl-CoA + H2O = octanoate + CoA + H(+)</text>
        <dbReference type="Rhea" id="RHEA:30143"/>
        <dbReference type="ChEBI" id="CHEBI:15377"/>
        <dbReference type="ChEBI" id="CHEBI:15378"/>
        <dbReference type="ChEBI" id="CHEBI:25646"/>
        <dbReference type="ChEBI" id="CHEBI:57287"/>
        <dbReference type="ChEBI" id="CHEBI:57386"/>
    </reaction>
    <physiologicalReaction direction="left-to-right" evidence="13">
        <dbReference type="Rhea" id="RHEA:30144"/>
    </physiologicalReaction>
</comment>
<keyword evidence="26" id="KW-1185">Reference proteome</keyword>
<dbReference type="GO" id="GO:0005634">
    <property type="term" value="C:nucleus"/>
    <property type="evidence" value="ECO:0007669"/>
    <property type="project" value="UniProtKB-SubCell"/>
</dbReference>
<evidence type="ECO:0000256" key="11">
    <source>
        <dbReference type="ARBA" id="ARBA00023212"/>
    </source>
</evidence>
<comment type="catalytic activity">
    <reaction evidence="17">
        <text>a fatty acyl-CoA + H2O = a fatty acid + CoA + H(+)</text>
        <dbReference type="Rhea" id="RHEA:16781"/>
        <dbReference type="ChEBI" id="CHEBI:15377"/>
        <dbReference type="ChEBI" id="CHEBI:15378"/>
        <dbReference type="ChEBI" id="CHEBI:28868"/>
        <dbReference type="ChEBI" id="CHEBI:57287"/>
        <dbReference type="ChEBI" id="CHEBI:77636"/>
    </reaction>
    <physiologicalReaction direction="left-to-right" evidence="17">
        <dbReference type="Rhea" id="RHEA:16782"/>
    </physiologicalReaction>
</comment>
<evidence type="ECO:0000256" key="14">
    <source>
        <dbReference type="ARBA" id="ARBA00047969"/>
    </source>
</evidence>
<sequence>MTAKKYADVMQMFLQRGKSSKNFSSVVNTCRVLTAEEGKISVEFEVDKRMTNHFGTLHGGCSASMIDEITTGALVATPRGLPGVSVDLHMTYLAGANVGDTIQLDAEVIRQGKSMAFTKASLYRKPDMILLATGLHTKAFPSNTTIGKDSIGQADVKSAHFVSPVEPSSSVNPEFYQTMLRFAQMDKAESTFSGRAWNVSTVFLPCPTAWYR</sequence>
<keyword evidence="9" id="KW-0443">Lipid metabolism</keyword>
<dbReference type="PANTHER" id="PTHR21660:SF59">
    <property type="entry name" value="THIOESTERASE DOMAIN-CONTAINING PROTEIN"/>
    <property type="match status" value="1"/>
</dbReference>
<evidence type="ECO:0000256" key="4">
    <source>
        <dbReference type="ARBA" id="ARBA00004514"/>
    </source>
</evidence>
<dbReference type="FunFam" id="3.10.129.10:FF:000021">
    <property type="entry name" value="Acyl-coenzyme A thioesterase 13"/>
    <property type="match status" value="1"/>
</dbReference>
<dbReference type="Proteomes" id="UP000005239">
    <property type="component" value="Unassembled WGS sequence"/>
</dbReference>
<dbReference type="GO" id="GO:0005739">
    <property type="term" value="C:mitochondrion"/>
    <property type="evidence" value="ECO:0007669"/>
    <property type="project" value="UniProtKB-SubCell"/>
</dbReference>
<evidence type="ECO:0000256" key="22">
    <source>
        <dbReference type="ARBA" id="ARBA00081533"/>
    </source>
</evidence>
<evidence type="ECO:0000256" key="7">
    <source>
        <dbReference type="ARBA" id="ARBA00022801"/>
    </source>
</evidence>
<organism evidence="25 26">
    <name type="scientific">Pristionchus pacificus</name>
    <name type="common">Parasitic nematode worm</name>
    <dbReference type="NCBI Taxonomy" id="54126"/>
    <lineage>
        <taxon>Eukaryota</taxon>
        <taxon>Metazoa</taxon>
        <taxon>Ecdysozoa</taxon>
        <taxon>Nematoda</taxon>
        <taxon>Chromadorea</taxon>
        <taxon>Rhabditida</taxon>
        <taxon>Rhabditina</taxon>
        <taxon>Diplogasteromorpha</taxon>
        <taxon>Diplogasteroidea</taxon>
        <taxon>Neodiplogasteridae</taxon>
        <taxon>Pristionchus</taxon>
    </lineage>
</organism>
<evidence type="ECO:0000256" key="1">
    <source>
        <dbReference type="ARBA" id="ARBA00004123"/>
    </source>
</evidence>
<evidence type="ECO:0000256" key="12">
    <source>
        <dbReference type="ARBA" id="ARBA00023242"/>
    </source>
</evidence>
<evidence type="ECO:0000313" key="26">
    <source>
        <dbReference type="Proteomes" id="UP000005239"/>
    </source>
</evidence>
<dbReference type="GO" id="GO:0005819">
    <property type="term" value="C:spindle"/>
    <property type="evidence" value="ECO:0007669"/>
    <property type="project" value="UniProtKB-SubCell"/>
</dbReference>
<dbReference type="Pfam" id="PF03061">
    <property type="entry name" value="4HBT"/>
    <property type="match status" value="1"/>
</dbReference>
<evidence type="ECO:0000256" key="15">
    <source>
        <dbReference type="ARBA" id="ARBA00048074"/>
    </source>
</evidence>
<evidence type="ECO:0000256" key="5">
    <source>
        <dbReference type="ARBA" id="ARBA00008324"/>
    </source>
</evidence>
<comment type="catalytic activity">
    <reaction evidence="15">
        <text>dodecanoyl-CoA + H2O = dodecanoate + CoA + H(+)</text>
        <dbReference type="Rhea" id="RHEA:30135"/>
        <dbReference type="ChEBI" id="CHEBI:15377"/>
        <dbReference type="ChEBI" id="CHEBI:15378"/>
        <dbReference type="ChEBI" id="CHEBI:18262"/>
        <dbReference type="ChEBI" id="CHEBI:57287"/>
        <dbReference type="ChEBI" id="CHEBI:57375"/>
    </reaction>
    <physiologicalReaction direction="left-to-right" evidence="15">
        <dbReference type="Rhea" id="RHEA:30136"/>
    </physiologicalReaction>
</comment>
<evidence type="ECO:0000259" key="24">
    <source>
        <dbReference type="Pfam" id="PF03061"/>
    </source>
</evidence>
<comment type="catalytic activity">
    <reaction evidence="14">
        <text>decanoyl-CoA + H2O = decanoate + CoA + H(+)</text>
        <dbReference type="Rhea" id="RHEA:40059"/>
        <dbReference type="ChEBI" id="CHEBI:15377"/>
        <dbReference type="ChEBI" id="CHEBI:15378"/>
        <dbReference type="ChEBI" id="CHEBI:27689"/>
        <dbReference type="ChEBI" id="CHEBI:57287"/>
        <dbReference type="ChEBI" id="CHEBI:61430"/>
    </reaction>
    <physiologicalReaction direction="left-to-right" evidence="14">
        <dbReference type="Rhea" id="RHEA:40060"/>
    </physiologicalReaction>
</comment>
<evidence type="ECO:0000256" key="20">
    <source>
        <dbReference type="ARBA" id="ARBA00067273"/>
    </source>
</evidence>
<dbReference type="InterPro" id="IPR039298">
    <property type="entry name" value="ACOT13"/>
</dbReference>
<evidence type="ECO:0000256" key="21">
    <source>
        <dbReference type="ARBA" id="ARBA00075657"/>
    </source>
</evidence>
<evidence type="ECO:0000256" key="3">
    <source>
        <dbReference type="ARBA" id="ARBA00004186"/>
    </source>
</evidence>
<dbReference type="EnsemblMetazoa" id="PPA40823.1">
    <property type="protein sequence ID" value="PPA40823.1"/>
    <property type="gene ID" value="WBGene00279192"/>
</dbReference>
<keyword evidence="8" id="KW-0007">Acetylation</keyword>
<dbReference type="PANTHER" id="PTHR21660">
    <property type="entry name" value="THIOESTERASE SUPERFAMILY MEMBER-RELATED"/>
    <property type="match status" value="1"/>
</dbReference>
<dbReference type="GO" id="GO:0006629">
    <property type="term" value="P:lipid metabolic process"/>
    <property type="evidence" value="ECO:0007669"/>
    <property type="project" value="UniProtKB-KW"/>
</dbReference>
<evidence type="ECO:0000256" key="23">
    <source>
        <dbReference type="ARBA" id="ARBA00083956"/>
    </source>
</evidence>
<name>A0A2A6CP51_PRIPA</name>
<comment type="similarity">
    <text evidence="5">Belongs to the thioesterase PaaI family.</text>
</comment>
<reference evidence="25" key="2">
    <citation type="submission" date="2022-06" db="UniProtKB">
        <authorList>
            <consortium name="EnsemblMetazoa"/>
        </authorList>
    </citation>
    <scope>IDENTIFICATION</scope>
    <source>
        <strain evidence="25">PS312</strain>
    </source>
</reference>
<accession>A0A8R1YY32</accession>
<dbReference type="SUPFAM" id="SSF54637">
    <property type="entry name" value="Thioesterase/thiol ester dehydrase-isomerase"/>
    <property type="match status" value="1"/>
</dbReference>
<evidence type="ECO:0000256" key="16">
    <source>
        <dbReference type="ARBA" id="ARBA00050199"/>
    </source>
</evidence>
<evidence type="ECO:0000256" key="10">
    <source>
        <dbReference type="ARBA" id="ARBA00023128"/>
    </source>
</evidence>
<evidence type="ECO:0000256" key="19">
    <source>
        <dbReference type="ARBA" id="ARBA00064709"/>
    </source>
</evidence>
<keyword evidence="6" id="KW-0963">Cytoplasm</keyword>
<dbReference type="InterPro" id="IPR029069">
    <property type="entry name" value="HotDog_dom_sf"/>
</dbReference>
<proteinExistence type="inferred from homology"/>
<keyword evidence="11" id="KW-0206">Cytoskeleton</keyword>
<gene>
    <name evidence="25" type="primary">WBGene00279192</name>
</gene>
<evidence type="ECO:0000313" key="25">
    <source>
        <dbReference type="EnsemblMetazoa" id="PPA40823.1"/>
    </source>
</evidence>